<sequence length="181" mass="21491">MDQELNKIIEQKLGTHLLKMNEIAERIENEKRPLDKQFIQQLIEEIRPLYVEAIRDHTNLLVKLNFLENDKGFKKEAKTMENLNALENQLIANKSCLIKENEIVQTYHKERAELERKLKRNEGNETIDEYDQKFIDTLQLNLEEGIDFGISLLSLADKMMDHLIVREEKKAKKNEQMSYYN</sequence>
<feature type="coiled-coil region" evidence="1">
    <location>
        <begin position="97"/>
        <end position="124"/>
    </location>
</feature>
<accession>A0ABD2LCI3</accession>
<evidence type="ECO:0000256" key="1">
    <source>
        <dbReference type="SAM" id="Coils"/>
    </source>
</evidence>
<dbReference type="AlphaFoldDB" id="A0ABD2LCI3"/>
<gene>
    <name evidence="2" type="ORF">niasHT_012714</name>
</gene>
<proteinExistence type="predicted"/>
<dbReference type="EMBL" id="JBICBT010000460">
    <property type="protein sequence ID" value="KAL3112919.1"/>
    <property type="molecule type" value="Genomic_DNA"/>
</dbReference>
<comment type="caution">
    <text evidence="2">The sequence shown here is derived from an EMBL/GenBank/DDBJ whole genome shotgun (WGS) entry which is preliminary data.</text>
</comment>
<evidence type="ECO:0000313" key="3">
    <source>
        <dbReference type="Proteomes" id="UP001620626"/>
    </source>
</evidence>
<dbReference type="Proteomes" id="UP001620626">
    <property type="component" value="Unassembled WGS sequence"/>
</dbReference>
<evidence type="ECO:0000313" key="2">
    <source>
        <dbReference type="EMBL" id="KAL3112919.1"/>
    </source>
</evidence>
<name>A0ABD2LCI3_9BILA</name>
<organism evidence="2 3">
    <name type="scientific">Heterodera trifolii</name>
    <dbReference type="NCBI Taxonomy" id="157864"/>
    <lineage>
        <taxon>Eukaryota</taxon>
        <taxon>Metazoa</taxon>
        <taxon>Ecdysozoa</taxon>
        <taxon>Nematoda</taxon>
        <taxon>Chromadorea</taxon>
        <taxon>Rhabditida</taxon>
        <taxon>Tylenchina</taxon>
        <taxon>Tylenchomorpha</taxon>
        <taxon>Tylenchoidea</taxon>
        <taxon>Heteroderidae</taxon>
        <taxon>Heteroderinae</taxon>
        <taxon>Heterodera</taxon>
    </lineage>
</organism>
<protein>
    <submittedName>
        <fullName evidence="2">Uncharacterized protein</fullName>
    </submittedName>
</protein>
<keyword evidence="1" id="KW-0175">Coiled coil</keyword>
<keyword evidence="3" id="KW-1185">Reference proteome</keyword>
<reference evidence="2 3" key="1">
    <citation type="submission" date="2024-10" db="EMBL/GenBank/DDBJ databases">
        <authorList>
            <person name="Kim D."/>
        </authorList>
    </citation>
    <scope>NUCLEOTIDE SEQUENCE [LARGE SCALE GENOMIC DNA]</scope>
    <source>
        <strain evidence="2">BH-2024</strain>
    </source>
</reference>